<dbReference type="Gene3D" id="2.60.60.20">
    <property type="entry name" value="PLAT/LH2 domain"/>
    <property type="match status" value="1"/>
</dbReference>
<sequence>MVLEGDAKIVIKSLQNEEVFFSAFGQILRDTKSIIGCLKYYSFYHLEMLQNIINKITGDDENGNKKVEGTVVLMKKNVLDFNDFNASVLDGVHELLGQKVSFQLISAVNGDPG</sequence>
<dbReference type="EMBL" id="JRKL02000047">
    <property type="protein sequence ID" value="KAF3975963.1"/>
    <property type="molecule type" value="Genomic_DNA"/>
</dbReference>
<dbReference type="InterPro" id="IPR036392">
    <property type="entry name" value="PLAT/LH2_dom_sf"/>
</dbReference>
<keyword evidence="2" id="KW-1185">Reference proteome</keyword>
<name>A0A8J4RYM3_9ROSI</name>
<comment type="caution">
    <text evidence="1">The sequence shown here is derived from an EMBL/GenBank/DDBJ whole genome shotgun (WGS) entry which is preliminary data.</text>
</comment>
<evidence type="ECO:0000313" key="2">
    <source>
        <dbReference type="Proteomes" id="UP000737018"/>
    </source>
</evidence>
<reference evidence="1" key="1">
    <citation type="submission" date="2020-03" db="EMBL/GenBank/DDBJ databases">
        <title>Castanea mollissima Vanexum genome sequencing.</title>
        <authorList>
            <person name="Staton M."/>
        </authorList>
    </citation>
    <scope>NUCLEOTIDE SEQUENCE</scope>
    <source>
        <tissue evidence="1">Leaf</tissue>
    </source>
</reference>
<evidence type="ECO:0000313" key="1">
    <source>
        <dbReference type="EMBL" id="KAF3975963.1"/>
    </source>
</evidence>
<protein>
    <submittedName>
        <fullName evidence="1">Uncharacterized protein</fullName>
    </submittedName>
</protein>
<dbReference type="Proteomes" id="UP000737018">
    <property type="component" value="Unassembled WGS sequence"/>
</dbReference>
<dbReference type="SUPFAM" id="SSF49723">
    <property type="entry name" value="Lipase/lipooxygenase domain (PLAT/LH2 domain)"/>
    <property type="match status" value="1"/>
</dbReference>
<accession>A0A8J4RYM3</accession>
<gene>
    <name evidence="1" type="ORF">CMV_000837</name>
</gene>
<dbReference type="AlphaFoldDB" id="A0A8J4RYM3"/>
<dbReference type="OrthoDB" id="1490254at2759"/>
<proteinExistence type="predicted"/>
<organism evidence="1 2">
    <name type="scientific">Castanea mollissima</name>
    <name type="common">Chinese chestnut</name>
    <dbReference type="NCBI Taxonomy" id="60419"/>
    <lineage>
        <taxon>Eukaryota</taxon>
        <taxon>Viridiplantae</taxon>
        <taxon>Streptophyta</taxon>
        <taxon>Embryophyta</taxon>
        <taxon>Tracheophyta</taxon>
        <taxon>Spermatophyta</taxon>
        <taxon>Magnoliopsida</taxon>
        <taxon>eudicotyledons</taxon>
        <taxon>Gunneridae</taxon>
        <taxon>Pentapetalae</taxon>
        <taxon>rosids</taxon>
        <taxon>fabids</taxon>
        <taxon>Fagales</taxon>
        <taxon>Fagaceae</taxon>
        <taxon>Castanea</taxon>
    </lineage>
</organism>